<comment type="caution">
    <text evidence="1">The sequence shown here is derived from an EMBL/GenBank/DDBJ whole genome shotgun (WGS) entry which is preliminary data.</text>
</comment>
<dbReference type="AlphaFoldDB" id="A0A433RVJ5"/>
<proteinExistence type="predicted"/>
<sequence>MMVGDTFSAKRIFTRGDVFAFSNITGDFGLLHTMPDSRGRVRVHSLLIASIATKIGGDLNFFSETLDHTFMKAVYTGDEVTCKITITSVTSLDNSFHVEMALIFKNAENETVATGNGSGFIPKNIS</sequence>
<reference evidence="1 2" key="1">
    <citation type="submission" date="2014-11" db="EMBL/GenBank/DDBJ databases">
        <title>Genome sequence and analysis of novel Kurthia sp.</title>
        <authorList>
            <person name="Lawson J.N."/>
            <person name="Gonzalez J.E."/>
            <person name="Rinauldi L."/>
            <person name="Xuan Z."/>
            <person name="Firman A."/>
            <person name="Shaddox L."/>
            <person name="Trudeau A."/>
            <person name="Shah S."/>
            <person name="Reiman D."/>
        </authorList>
    </citation>
    <scope>NUCLEOTIDE SEQUENCE [LARGE SCALE GENOMIC DNA]</scope>
    <source>
        <strain evidence="1 2">3B1D</strain>
    </source>
</reference>
<dbReference type="Proteomes" id="UP000288623">
    <property type="component" value="Unassembled WGS sequence"/>
</dbReference>
<name>A0A433RVJ5_9BACL</name>
<dbReference type="SUPFAM" id="SSF54637">
    <property type="entry name" value="Thioesterase/thiol ester dehydrase-isomerase"/>
    <property type="match status" value="1"/>
</dbReference>
<evidence type="ECO:0000313" key="1">
    <source>
        <dbReference type="EMBL" id="RUS57288.1"/>
    </source>
</evidence>
<protein>
    <submittedName>
        <fullName evidence="1">Dehydratase</fullName>
    </submittedName>
</protein>
<accession>A0A433RVJ5</accession>
<dbReference type="EMBL" id="JTFC01000026">
    <property type="protein sequence ID" value="RUS57288.1"/>
    <property type="molecule type" value="Genomic_DNA"/>
</dbReference>
<organism evidence="1 2">
    <name type="scientific">Candidatus Kurthia intestinigallinarum</name>
    <dbReference type="NCBI Taxonomy" id="1562256"/>
    <lineage>
        <taxon>Bacteria</taxon>
        <taxon>Bacillati</taxon>
        <taxon>Bacillota</taxon>
        <taxon>Bacilli</taxon>
        <taxon>Bacillales</taxon>
        <taxon>Caryophanaceae</taxon>
        <taxon>Kurthia</taxon>
    </lineage>
</organism>
<dbReference type="Gene3D" id="3.10.129.10">
    <property type="entry name" value="Hotdog Thioesterase"/>
    <property type="match status" value="1"/>
</dbReference>
<dbReference type="InterPro" id="IPR029069">
    <property type="entry name" value="HotDog_dom_sf"/>
</dbReference>
<dbReference type="OrthoDB" id="9801625at2"/>
<evidence type="ECO:0000313" key="2">
    <source>
        <dbReference type="Proteomes" id="UP000288623"/>
    </source>
</evidence>
<dbReference type="RefSeq" id="WP_126990188.1">
    <property type="nucleotide sequence ID" value="NZ_JTFC01000026.1"/>
</dbReference>
<gene>
    <name evidence="1" type="ORF">QI30_06830</name>
</gene>
<keyword evidence="2" id="KW-1185">Reference proteome</keyword>